<evidence type="ECO:0000313" key="1">
    <source>
        <dbReference type="EMBL" id="ACF13416.1"/>
    </source>
</evidence>
<protein>
    <submittedName>
        <fullName evidence="1">Uncharacterized protein</fullName>
    </submittedName>
</protein>
<accession>B3QXE2</accession>
<dbReference type="RefSeq" id="WP_012499500.1">
    <property type="nucleotide sequence ID" value="NC_011026.1"/>
</dbReference>
<dbReference type="EMBL" id="CP001100">
    <property type="protein sequence ID" value="ACF13416.1"/>
    <property type="molecule type" value="Genomic_DNA"/>
</dbReference>
<gene>
    <name evidence="1" type="ordered locus">Ctha_0951</name>
</gene>
<name>B3QXE2_CHLT3</name>
<dbReference type="OrthoDB" id="595069at2"/>
<proteinExistence type="predicted"/>
<dbReference type="Proteomes" id="UP000001208">
    <property type="component" value="Chromosome"/>
</dbReference>
<keyword evidence="2" id="KW-1185">Reference proteome</keyword>
<dbReference type="KEGG" id="cts:Ctha_0951"/>
<dbReference type="AlphaFoldDB" id="B3QXE2"/>
<evidence type="ECO:0000313" key="2">
    <source>
        <dbReference type="Proteomes" id="UP000001208"/>
    </source>
</evidence>
<reference evidence="1 2" key="1">
    <citation type="submission" date="2008-06" db="EMBL/GenBank/DDBJ databases">
        <title>Complete sequence of Chloroherpeton thalassium ATCC 35110.</title>
        <authorList>
            <consortium name="US DOE Joint Genome Institute"/>
            <person name="Lucas S."/>
            <person name="Copeland A."/>
            <person name="Lapidus A."/>
            <person name="Glavina del Rio T."/>
            <person name="Dalin E."/>
            <person name="Tice H."/>
            <person name="Bruce D."/>
            <person name="Goodwin L."/>
            <person name="Pitluck S."/>
            <person name="Schmutz J."/>
            <person name="Larimer F."/>
            <person name="Land M."/>
            <person name="Hauser L."/>
            <person name="Kyrpides N."/>
            <person name="Mikhailova N."/>
            <person name="Liu Z."/>
            <person name="Li T."/>
            <person name="Zhao F."/>
            <person name="Overmann J."/>
            <person name="Bryant D.A."/>
            <person name="Richardson P."/>
        </authorList>
    </citation>
    <scope>NUCLEOTIDE SEQUENCE [LARGE SCALE GENOMIC DNA]</scope>
    <source>
        <strain evidence="2">ATCC 35110 / GB-78</strain>
    </source>
</reference>
<dbReference type="HOGENOM" id="CLU_2218370_0_0_10"/>
<dbReference type="eggNOG" id="ENOG5032WFX">
    <property type="taxonomic scope" value="Bacteria"/>
</dbReference>
<sequence>MKFPVCDLYPAEEGFYCQCVGCPIVSNSTPGCVLEELPNGDYEFVGATPNGGVKAIFIFTNNEGQRVAKEDAIHVEIRELNAKGKVIGVLFGMADPDGSANPLYSQEEE</sequence>
<organism evidence="1 2">
    <name type="scientific">Chloroherpeton thalassium (strain ATCC 35110 / GB-78)</name>
    <dbReference type="NCBI Taxonomy" id="517418"/>
    <lineage>
        <taxon>Bacteria</taxon>
        <taxon>Pseudomonadati</taxon>
        <taxon>Chlorobiota</taxon>
        <taxon>Chlorobiia</taxon>
        <taxon>Chlorobiales</taxon>
        <taxon>Chloroherpetonaceae</taxon>
        <taxon>Chloroherpeton</taxon>
    </lineage>
</organism>